<reference evidence="1 2" key="1">
    <citation type="journal article" date="2019" name="Sci. Rep.">
        <title>Orb-weaving spider Araneus ventricosus genome elucidates the spidroin gene catalogue.</title>
        <authorList>
            <person name="Kono N."/>
            <person name="Nakamura H."/>
            <person name="Ohtoshi R."/>
            <person name="Moran D.A.P."/>
            <person name="Shinohara A."/>
            <person name="Yoshida Y."/>
            <person name="Fujiwara M."/>
            <person name="Mori M."/>
            <person name="Tomita M."/>
            <person name="Arakawa K."/>
        </authorList>
    </citation>
    <scope>NUCLEOTIDE SEQUENCE [LARGE SCALE GENOMIC DNA]</scope>
</reference>
<evidence type="ECO:0000313" key="1">
    <source>
        <dbReference type="EMBL" id="GBM41156.1"/>
    </source>
</evidence>
<name>A0A4Y2FKR2_ARAVE</name>
<accession>A0A4Y2FKR2</accession>
<dbReference type="Proteomes" id="UP000499080">
    <property type="component" value="Unassembled WGS sequence"/>
</dbReference>
<dbReference type="EMBL" id="BGPR01000954">
    <property type="protein sequence ID" value="GBM41156.1"/>
    <property type="molecule type" value="Genomic_DNA"/>
</dbReference>
<evidence type="ECO:0000313" key="2">
    <source>
        <dbReference type="Proteomes" id="UP000499080"/>
    </source>
</evidence>
<organism evidence="1 2">
    <name type="scientific">Araneus ventricosus</name>
    <name type="common">Orbweaver spider</name>
    <name type="synonym">Epeira ventricosa</name>
    <dbReference type="NCBI Taxonomy" id="182803"/>
    <lineage>
        <taxon>Eukaryota</taxon>
        <taxon>Metazoa</taxon>
        <taxon>Ecdysozoa</taxon>
        <taxon>Arthropoda</taxon>
        <taxon>Chelicerata</taxon>
        <taxon>Arachnida</taxon>
        <taxon>Araneae</taxon>
        <taxon>Araneomorphae</taxon>
        <taxon>Entelegynae</taxon>
        <taxon>Araneoidea</taxon>
        <taxon>Araneidae</taxon>
        <taxon>Araneus</taxon>
    </lineage>
</organism>
<sequence>MEQIDGYYRPDIRTIKFHLTQKYGDNILITTTHRKENVVCFKNSGHNILSDNWYQQKRSSEQEERIRIVKTAASIILEDIRSQVYETQEYPPPNNFLQEGESIIPETLRVLTKTIILNKKREDLEKWRKRCTASSLLRGRSLLYQVCRLDWRHFFIRSMDLES</sequence>
<dbReference type="AlphaFoldDB" id="A0A4Y2FKR2"/>
<dbReference type="OrthoDB" id="6753017at2759"/>
<gene>
    <name evidence="1" type="ORF">AVEN_4178_1</name>
</gene>
<comment type="caution">
    <text evidence="1">The sequence shown here is derived from an EMBL/GenBank/DDBJ whole genome shotgun (WGS) entry which is preliminary data.</text>
</comment>
<keyword evidence="2" id="KW-1185">Reference proteome</keyword>
<proteinExistence type="predicted"/>
<protein>
    <submittedName>
        <fullName evidence="1">Uncharacterized protein</fullName>
    </submittedName>
</protein>